<dbReference type="GO" id="GO:0016740">
    <property type="term" value="F:transferase activity"/>
    <property type="evidence" value="ECO:0007669"/>
    <property type="project" value="UniProtKB-KW"/>
</dbReference>
<dbReference type="SFLD" id="SFLDG00358">
    <property type="entry name" value="Main_(cytGST)"/>
    <property type="match status" value="1"/>
</dbReference>
<dbReference type="InterPro" id="IPR036249">
    <property type="entry name" value="Thioredoxin-like_sf"/>
</dbReference>
<dbReference type="PROSITE" id="PS50404">
    <property type="entry name" value="GST_NTER"/>
    <property type="match status" value="1"/>
</dbReference>
<dbReference type="SFLD" id="SFLDS00019">
    <property type="entry name" value="Glutathione_Transferase_(cytos"/>
    <property type="match status" value="1"/>
</dbReference>
<evidence type="ECO:0000313" key="4">
    <source>
        <dbReference type="Proteomes" id="UP000298179"/>
    </source>
</evidence>
<dbReference type="Gene3D" id="3.40.30.10">
    <property type="entry name" value="Glutaredoxin"/>
    <property type="match status" value="1"/>
</dbReference>
<dbReference type="InterPro" id="IPR036282">
    <property type="entry name" value="Glutathione-S-Trfase_C_sf"/>
</dbReference>
<comment type="caution">
    <text evidence="3">The sequence shown here is derived from an EMBL/GenBank/DDBJ whole genome shotgun (WGS) entry which is preliminary data.</text>
</comment>
<dbReference type="InterPro" id="IPR010987">
    <property type="entry name" value="Glutathione-S-Trfase_C-like"/>
</dbReference>
<protein>
    <submittedName>
        <fullName evidence="3">Glutathione S-transferase family protein</fullName>
    </submittedName>
</protein>
<dbReference type="Proteomes" id="UP000298179">
    <property type="component" value="Unassembled WGS sequence"/>
</dbReference>
<dbReference type="InterPro" id="IPR004045">
    <property type="entry name" value="Glutathione_S-Trfase_N"/>
</dbReference>
<keyword evidence="3" id="KW-0808">Transferase</keyword>
<organism evidence="3 4">
    <name type="scientific">Jiella endophytica</name>
    <dbReference type="NCBI Taxonomy" id="2558362"/>
    <lineage>
        <taxon>Bacteria</taxon>
        <taxon>Pseudomonadati</taxon>
        <taxon>Pseudomonadota</taxon>
        <taxon>Alphaproteobacteria</taxon>
        <taxon>Hyphomicrobiales</taxon>
        <taxon>Aurantimonadaceae</taxon>
        <taxon>Jiella</taxon>
    </lineage>
</organism>
<evidence type="ECO:0000259" key="1">
    <source>
        <dbReference type="PROSITE" id="PS50404"/>
    </source>
</evidence>
<dbReference type="SUPFAM" id="SSF47616">
    <property type="entry name" value="GST C-terminal domain-like"/>
    <property type="match status" value="1"/>
</dbReference>
<dbReference type="PROSITE" id="PS50405">
    <property type="entry name" value="GST_CTER"/>
    <property type="match status" value="1"/>
</dbReference>
<evidence type="ECO:0000259" key="2">
    <source>
        <dbReference type="PROSITE" id="PS50405"/>
    </source>
</evidence>
<dbReference type="OrthoDB" id="5740960at2"/>
<proteinExistence type="predicted"/>
<sequence>MQGRFKLYYNPQSRASVARWMLEEVGADYELVPVDFEKGDNRKPDFLAINPMGKLPTLILPDGTVMTETAAILAHLADCFPQAGLASAPATPERATYYRWLFFAPSCLEPAGVDAMMRKDAPPLPRMALGWGSYDDVIDTIEGRLADRPYVTGDSFTAADLALGATLWWFSMFGAPRVKESEAIMGFVGRITDRDAFKRAQATG</sequence>
<dbReference type="PANTHER" id="PTHR44051">
    <property type="entry name" value="GLUTATHIONE S-TRANSFERASE-RELATED"/>
    <property type="match status" value="1"/>
</dbReference>
<dbReference type="CDD" id="cd03046">
    <property type="entry name" value="GST_N_GTT1_like"/>
    <property type="match status" value="1"/>
</dbReference>
<dbReference type="Gene3D" id="1.20.1050.10">
    <property type="match status" value="1"/>
</dbReference>
<dbReference type="EMBL" id="SOZD01000012">
    <property type="protein sequence ID" value="TFF17980.1"/>
    <property type="molecule type" value="Genomic_DNA"/>
</dbReference>
<feature type="domain" description="GST C-terminal" evidence="2">
    <location>
        <begin position="90"/>
        <end position="204"/>
    </location>
</feature>
<dbReference type="Pfam" id="PF02798">
    <property type="entry name" value="GST_N"/>
    <property type="match status" value="1"/>
</dbReference>
<dbReference type="RefSeq" id="WP_134764207.1">
    <property type="nucleotide sequence ID" value="NZ_SOZD01000012.1"/>
</dbReference>
<evidence type="ECO:0000313" key="3">
    <source>
        <dbReference type="EMBL" id="TFF17980.1"/>
    </source>
</evidence>
<dbReference type="SFLD" id="SFLDG01150">
    <property type="entry name" value="Main.1:_Beta-like"/>
    <property type="match status" value="1"/>
</dbReference>
<feature type="domain" description="GST N-terminal" evidence="1">
    <location>
        <begin position="2"/>
        <end position="84"/>
    </location>
</feature>
<dbReference type="SUPFAM" id="SSF52833">
    <property type="entry name" value="Thioredoxin-like"/>
    <property type="match status" value="1"/>
</dbReference>
<reference evidence="3 4" key="1">
    <citation type="submission" date="2019-03" db="EMBL/GenBank/DDBJ databases">
        <title>Jiella endophytica sp. nov., a novel endophytic bacterium isolated from root of Ficus microcarpa Linn. f.</title>
        <authorList>
            <person name="Tuo L."/>
        </authorList>
    </citation>
    <scope>NUCLEOTIDE SEQUENCE [LARGE SCALE GENOMIC DNA]</scope>
    <source>
        <strain evidence="3 4">CBS5Q-3</strain>
    </source>
</reference>
<keyword evidence="4" id="KW-1185">Reference proteome</keyword>
<dbReference type="CDD" id="cd03207">
    <property type="entry name" value="GST_C_8"/>
    <property type="match status" value="1"/>
</dbReference>
<dbReference type="Pfam" id="PF13410">
    <property type="entry name" value="GST_C_2"/>
    <property type="match status" value="1"/>
</dbReference>
<gene>
    <name evidence="3" type="ORF">E3C22_22890</name>
</gene>
<accession>A0A4Y8RAC6</accession>
<dbReference type="PANTHER" id="PTHR44051:SF21">
    <property type="entry name" value="GLUTATHIONE S-TRANSFERASE FAMILY PROTEIN"/>
    <property type="match status" value="1"/>
</dbReference>
<dbReference type="InterPro" id="IPR040079">
    <property type="entry name" value="Glutathione_S-Trfase"/>
</dbReference>
<dbReference type="AlphaFoldDB" id="A0A4Y8RAC6"/>
<name>A0A4Y8RAC6_9HYPH</name>